<organism evidence="3 4">
    <name type="scientific">Gambusia affinis</name>
    <name type="common">Western mosquitofish</name>
    <name type="synonym">Heterandria affinis</name>
    <dbReference type="NCBI Taxonomy" id="33528"/>
    <lineage>
        <taxon>Eukaryota</taxon>
        <taxon>Metazoa</taxon>
        <taxon>Chordata</taxon>
        <taxon>Craniata</taxon>
        <taxon>Vertebrata</taxon>
        <taxon>Euteleostomi</taxon>
        <taxon>Actinopterygii</taxon>
        <taxon>Neopterygii</taxon>
        <taxon>Teleostei</taxon>
        <taxon>Neoteleostei</taxon>
        <taxon>Acanthomorphata</taxon>
        <taxon>Ovalentaria</taxon>
        <taxon>Atherinomorphae</taxon>
        <taxon>Cyprinodontiformes</taxon>
        <taxon>Poeciliidae</taxon>
        <taxon>Poeciliinae</taxon>
        <taxon>Gambusia</taxon>
    </lineage>
</organism>
<feature type="domain" description="AAA+ ATPase" evidence="2">
    <location>
        <begin position="330"/>
        <end position="541"/>
    </location>
</feature>
<gene>
    <name evidence="3" type="ORF">CCH79_00012474</name>
</gene>
<dbReference type="EMBL" id="NHOQ01000158">
    <property type="protein sequence ID" value="PWA32621.1"/>
    <property type="molecule type" value="Genomic_DNA"/>
</dbReference>
<dbReference type="Gene3D" id="3.40.50.300">
    <property type="entry name" value="P-loop containing nucleotide triphosphate hydrolases"/>
    <property type="match status" value="1"/>
</dbReference>
<dbReference type="InterPro" id="IPR003593">
    <property type="entry name" value="AAA+_ATPase"/>
</dbReference>
<dbReference type="AlphaFoldDB" id="A0A315W9W8"/>
<evidence type="ECO:0000313" key="3">
    <source>
        <dbReference type="EMBL" id="PWA32621.1"/>
    </source>
</evidence>
<dbReference type="GO" id="GO:0061860">
    <property type="term" value="F:DNA clamp unloader activity"/>
    <property type="evidence" value="ECO:0007669"/>
    <property type="project" value="TreeGrafter"/>
</dbReference>
<feature type="compositionally biased region" description="Basic and acidic residues" evidence="1">
    <location>
        <begin position="189"/>
        <end position="209"/>
    </location>
</feature>
<proteinExistence type="predicted"/>
<keyword evidence="4" id="KW-1185">Reference proteome</keyword>
<feature type="region of interest" description="Disordered" evidence="1">
    <location>
        <begin position="154"/>
        <end position="216"/>
    </location>
</feature>
<dbReference type="SMART" id="SM00382">
    <property type="entry name" value="AAA"/>
    <property type="match status" value="1"/>
</dbReference>
<feature type="compositionally biased region" description="Polar residues" evidence="1">
    <location>
        <begin position="89"/>
        <end position="101"/>
    </location>
</feature>
<feature type="compositionally biased region" description="Basic and acidic residues" evidence="1">
    <location>
        <begin position="154"/>
        <end position="179"/>
    </location>
</feature>
<feature type="compositionally biased region" description="Basic residues" evidence="1">
    <location>
        <begin position="713"/>
        <end position="723"/>
    </location>
</feature>
<dbReference type="GO" id="GO:0003677">
    <property type="term" value="F:DNA binding"/>
    <property type="evidence" value="ECO:0007669"/>
    <property type="project" value="TreeGrafter"/>
</dbReference>
<protein>
    <recommendedName>
        <fullName evidence="2">AAA+ ATPase domain-containing protein</fullName>
    </recommendedName>
</protein>
<dbReference type="PANTHER" id="PTHR23389">
    <property type="entry name" value="CHROMOSOME TRANSMISSION FIDELITY FACTOR 18"/>
    <property type="match status" value="1"/>
</dbReference>
<feature type="region of interest" description="Disordered" evidence="1">
    <location>
        <begin position="293"/>
        <end position="324"/>
    </location>
</feature>
<evidence type="ECO:0000259" key="2">
    <source>
        <dbReference type="SMART" id="SM00382"/>
    </source>
</evidence>
<feature type="compositionally biased region" description="Basic residues" evidence="1">
    <location>
        <begin position="1"/>
        <end position="23"/>
    </location>
</feature>
<feature type="compositionally biased region" description="Polar residues" evidence="1">
    <location>
        <begin position="702"/>
        <end position="712"/>
    </location>
</feature>
<feature type="region of interest" description="Disordered" evidence="1">
    <location>
        <begin position="680"/>
        <end position="744"/>
    </location>
</feature>
<dbReference type="InterPro" id="IPR003959">
    <property type="entry name" value="ATPase_AAA_core"/>
</dbReference>
<comment type="caution">
    <text evidence="3">The sequence shown here is derived from an EMBL/GenBank/DDBJ whole genome shotgun (WGS) entry which is preliminary data.</text>
</comment>
<dbReference type="PANTHER" id="PTHR23389:SF21">
    <property type="entry name" value="ATPASE FAMILY AAA DOMAIN-CONTAINING PROTEIN 5"/>
    <property type="match status" value="1"/>
</dbReference>
<dbReference type="SUPFAM" id="SSF52540">
    <property type="entry name" value="P-loop containing nucleoside triphosphate hydrolases"/>
    <property type="match status" value="1"/>
</dbReference>
<dbReference type="InterPro" id="IPR027417">
    <property type="entry name" value="P-loop_NTPase"/>
</dbReference>
<feature type="compositionally biased region" description="Basic and acidic residues" evidence="1">
    <location>
        <begin position="293"/>
        <end position="306"/>
    </location>
</feature>
<dbReference type="Pfam" id="PF00004">
    <property type="entry name" value="AAA"/>
    <property type="match status" value="1"/>
</dbReference>
<dbReference type="GO" id="GO:0005634">
    <property type="term" value="C:nucleus"/>
    <property type="evidence" value="ECO:0007669"/>
    <property type="project" value="TreeGrafter"/>
</dbReference>
<sequence>MKRNKLKRNKTKQNKDGHHRHVRTAVIVLSDGSCSDGETSQEKLSAADSEERKSSLCKGLKIAPIFLHTNQHVKGRSDGGSYQTEHKSMSPSQSDEVQSQHPESHLTGRHGPVSCREQLPASHLENCLRTIQKSNPAFPVSTVFNTLLKKASQRLHESGPAEHSLHPDSMEKEKMRRGPEVSQRLPKRLRSDPSAEGHCPDRGQNEKMRPKGHKLSPVGLGNVCHANPGWMNLTTLATELIKSSGEVQGDSCFEDVLWTDKYVPQHSSEIIGNSASVNKLHSWLKNWKQRADSDERRQMAERKQDENSDSWDCGDFQGEAGLEEGGAEPLGKAMLLSGPPGVGKTAAVYACAQELGFKVFEVNCSSRRSGRHVLSQLKETTQSHLVEIPGEDPLKPAYFNNYSANSCTPKSEAFPGKLQLPKNIVSTSKKRAARNSSSRKFKAKPAAVTLARYFKMKTGKPKTEEVENSSAGCDQEVPHNKKTATSLILFEEVDVVFEDDVGFLTAIKVFMTTTKRPVVLTTNDPSFKERFGCNLDEIAFKTPPSANVCSYLQLVCLAENFQLPPDDASSLFRLACGDVRRSLLQLQLWVNSSSGSQGGALAEEPISSHHCRATEGRGLESKVPPWQAGCSVHMLGLHHRGSLSEENMLKFLKILSESWRRGVPLLYSNLELLLSIGAPESDSQQQTEPRRSNPHILRLSHTFGSEVSPTRNKSSRLSRRRFTASKSSSHFTSRPQRAPSFTETWDKPEKRAAKAVTDSLDGLADFFDLMSNIDSTLPHYVSGPHTAEVFVWTGADLKDGLLDEPGEEDSWSLKQGRLEEMKAAAEGLGCRQCWWRVTEAWTEAYRCKQKLDDKQWNRLQERLLLTSCCKRQSLIFTAQPRCASRVSQRRSRVSRLLLSCEPFSLLGNRRAVCVDYLPVLRLICHTVSAQQHRGELGRCWNFLGRSQLGLSKSAIQLLAEDFPLTKVQTDS</sequence>
<dbReference type="Proteomes" id="UP000250572">
    <property type="component" value="Unassembled WGS sequence"/>
</dbReference>
<dbReference type="GO" id="GO:0005524">
    <property type="term" value="F:ATP binding"/>
    <property type="evidence" value="ECO:0007669"/>
    <property type="project" value="InterPro"/>
</dbReference>
<reference evidence="3 4" key="1">
    <citation type="journal article" date="2018" name="G3 (Bethesda)">
        <title>A High-Quality Reference Genome for the Invasive Mosquitofish Gambusia affinis Using a Chicago Library.</title>
        <authorList>
            <person name="Hoffberg S.L."/>
            <person name="Troendle N.J."/>
            <person name="Glenn T.C."/>
            <person name="Mahmud O."/>
            <person name="Louha S."/>
            <person name="Chalopin D."/>
            <person name="Bennetzen J.L."/>
            <person name="Mauricio R."/>
        </authorList>
    </citation>
    <scope>NUCLEOTIDE SEQUENCE [LARGE SCALE GENOMIC DNA]</scope>
    <source>
        <strain evidence="3">NE01/NJP1002.9</strain>
        <tissue evidence="3">Muscle</tissue>
    </source>
</reference>
<dbReference type="GO" id="GO:0016887">
    <property type="term" value="F:ATP hydrolysis activity"/>
    <property type="evidence" value="ECO:0007669"/>
    <property type="project" value="InterPro"/>
</dbReference>
<evidence type="ECO:0000256" key="1">
    <source>
        <dbReference type="SAM" id="MobiDB-lite"/>
    </source>
</evidence>
<feature type="region of interest" description="Disordered" evidence="1">
    <location>
        <begin position="1"/>
        <end position="52"/>
    </location>
</feature>
<accession>A0A315W9W8</accession>
<name>A0A315W9W8_GAMAF</name>
<evidence type="ECO:0000313" key="4">
    <source>
        <dbReference type="Proteomes" id="UP000250572"/>
    </source>
</evidence>
<feature type="region of interest" description="Disordered" evidence="1">
    <location>
        <begin position="71"/>
        <end position="114"/>
    </location>
</feature>
<feature type="compositionally biased region" description="Polar residues" evidence="1">
    <location>
        <begin position="724"/>
        <end position="743"/>
    </location>
</feature>